<feature type="site" description="Transition state stabilizer" evidence="6">
    <location>
        <position position="215"/>
    </location>
</feature>
<feature type="binding site" evidence="6">
    <location>
        <position position="355"/>
    </location>
    <ligand>
        <name>Mg(2+)</name>
        <dbReference type="ChEBI" id="CHEBI:18420"/>
    </ligand>
</feature>
<accession>A0A1W2AP28</accession>
<dbReference type="GO" id="GO:0008776">
    <property type="term" value="F:acetate kinase activity"/>
    <property type="evidence" value="ECO:0007669"/>
    <property type="project" value="UniProtKB-UniRule"/>
</dbReference>
<comment type="subcellular location">
    <subcellularLocation>
        <location evidence="6">Cytoplasm</location>
    </subcellularLocation>
</comment>
<dbReference type="InterPro" id="IPR043129">
    <property type="entry name" value="ATPase_NBD"/>
</dbReference>
<comment type="pathway">
    <text evidence="6">Metabolic intermediate biosynthesis; acetyl-CoA biosynthesis; acetyl-CoA from acetate: step 1/2.</text>
</comment>
<evidence type="ECO:0000256" key="4">
    <source>
        <dbReference type="ARBA" id="ARBA00022777"/>
    </source>
</evidence>
<dbReference type="AlphaFoldDB" id="A0A1W2AP28"/>
<dbReference type="PANTHER" id="PTHR21060:SF15">
    <property type="entry name" value="ACETATE KINASE-RELATED"/>
    <property type="match status" value="1"/>
</dbReference>
<dbReference type="GO" id="GO:0006085">
    <property type="term" value="P:acetyl-CoA biosynthetic process"/>
    <property type="evidence" value="ECO:0007669"/>
    <property type="project" value="UniProtKB-UniRule"/>
</dbReference>
<sequence length="388" mass="41255">MAMVHMTVVLTVNPGSHSLKLHLINTETEEVLASETSNAVPDAKSAASVIEELIGDTTISAVGHRLVHGGPHLRSPTVVDASSLKRAQAAADLAPQHVPVTLEILNGACDLLPDVPHVLCPDTAFHSDLPEVAATYPIPASWRERFGIRRYGFHGLSYAWATSRAASLLGRQATSVNLLLAHLGGGCSVCAVRDGCSVDTSMGFTPLEGVPMSTRSGSVDPGMLLWLLERIPLEEVRDELYHQSGLLGMSSNSGDTRDLVRASAQGDAKAQLALDVFTRRVSQALAAMAVSLPRVDALVFTGEIGWDQPEVRQAICQDLGRLGVPATLPSGNPTTDSLLSSRFAPVPVLAVQPREELQIARETAMAMRGRVNAGQQGSPYQEAKTDND</sequence>
<keyword evidence="6" id="KW-0479">Metal-binding</keyword>
<dbReference type="UniPathway" id="UPA00340">
    <property type="reaction ID" value="UER00458"/>
</dbReference>
<feature type="site" description="Transition state stabilizer" evidence="6">
    <location>
        <position position="154"/>
    </location>
</feature>
<dbReference type="GO" id="GO:0005524">
    <property type="term" value="F:ATP binding"/>
    <property type="evidence" value="ECO:0007669"/>
    <property type="project" value="UniProtKB-KW"/>
</dbReference>
<keyword evidence="5 6" id="KW-0067">ATP-binding</keyword>
<feature type="binding site" evidence="6">
    <location>
        <begin position="255"/>
        <end position="257"/>
    </location>
    <ligand>
        <name>ATP</name>
        <dbReference type="ChEBI" id="CHEBI:30616"/>
    </ligand>
</feature>
<dbReference type="InterPro" id="IPR023865">
    <property type="entry name" value="Aliphatic_acid_kinase_CS"/>
</dbReference>
<dbReference type="GO" id="GO:0000287">
    <property type="term" value="F:magnesium ion binding"/>
    <property type="evidence" value="ECO:0007669"/>
    <property type="project" value="UniProtKB-UniRule"/>
</dbReference>
<dbReference type="HAMAP" id="MF_00020">
    <property type="entry name" value="Acetate_kinase"/>
    <property type="match status" value="1"/>
</dbReference>
<evidence type="ECO:0000256" key="3">
    <source>
        <dbReference type="ARBA" id="ARBA00022741"/>
    </source>
</evidence>
<keyword evidence="6" id="KW-0963">Cytoplasm</keyword>
<dbReference type="InterPro" id="IPR000890">
    <property type="entry name" value="Aliphatic_acid_kin_short-chain"/>
</dbReference>
<comment type="catalytic activity">
    <reaction evidence="6">
        <text>acetate + ATP = acetyl phosphate + ADP</text>
        <dbReference type="Rhea" id="RHEA:11352"/>
        <dbReference type="ChEBI" id="CHEBI:22191"/>
        <dbReference type="ChEBI" id="CHEBI:30089"/>
        <dbReference type="ChEBI" id="CHEBI:30616"/>
        <dbReference type="ChEBI" id="CHEBI:456216"/>
        <dbReference type="EC" id="2.7.2.1"/>
    </reaction>
</comment>
<feature type="binding site" evidence="6">
    <location>
        <begin position="182"/>
        <end position="186"/>
    </location>
    <ligand>
        <name>ATP</name>
        <dbReference type="ChEBI" id="CHEBI:30616"/>
    </ligand>
</feature>
<dbReference type="GO" id="GO:0006083">
    <property type="term" value="P:acetate metabolic process"/>
    <property type="evidence" value="ECO:0007669"/>
    <property type="project" value="TreeGrafter"/>
</dbReference>
<dbReference type="NCBIfam" id="TIGR00016">
    <property type="entry name" value="ackA"/>
    <property type="match status" value="1"/>
</dbReference>
<protein>
    <recommendedName>
        <fullName evidence="6">Acetate kinase</fullName>
        <ecNumber evidence="6">2.7.2.1</ecNumber>
    </recommendedName>
    <alternativeName>
        <fullName evidence="6">Acetokinase</fullName>
    </alternativeName>
</protein>
<feature type="binding site" evidence="6">
    <location>
        <position position="65"/>
    </location>
    <ligand>
        <name>substrate</name>
    </ligand>
</feature>
<comment type="subunit">
    <text evidence="6">Homodimer.</text>
</comment>
<evidence type="ECO:0000313" key="8">
    <source>
        <dbReference type="EMBL" id="SMC62466.1"/>
    </source>
</evidence>
<keyword evidence="9" id="KW-1185">Reference proteome</keyword>
<dbReference type="EC" id="2.7.2.1" evidence="6"/>
<keyword evidence="6" id="KW-0460">Magnesium</keyword>
<evidence type="ECO:0000256" key="5">
    <source>
        <dbReference type="ARBA" id="ARBA00022840"/>
    </source>
</evidence>
<evidence type="ECO:0000256" key="1">
    <source>
        <dbReference type="ARBA" id="ARBA00008748"/>
    </source>
</evidence>
<feature type="active site" description="Proton donor/acceptor" evidence="6">
    <location>
        <position position="122"/>
    </location>
</feature>
<comment type="cofactor">
    <cofactor evidence="6">
        <name>Mg(2+)</name>
        <dbReference type="ChEBI" id="CHEBI:18420"/>
    </cofactor>
    <cofactor evidence="6">
        <name>Mn(2+)</name>
        <dbReference type="ChEBI" id="CHEBI:29035"/>
    </cofactor>
    <text evidence="6">Mg(2+). Can also accept Mn(2+).</text>
</comment>
<dbReference type="EMBL" id="FWXV01000001">
    <property type="protein sequence ID" value="SMC62466.1"/>
    <property type="molecule type" value="Genomic_DNA"/>
</dbReference>
<evidence type="ECO:0000256" key="6">
    <source>
        <dbReference type="HAMAP-Rule" id="MF_00020"/>
    </source>
</evidence>
<dbReference type="PANTHER" id="PTHR21060">
    <property type="entry name" value="ACETATE KINASE"/>
    <property type="match status" value="1"/>
</dbReference>
<comment type="caution">
    <text evidence="6">Lacks conserved residue(s) required for the propagation of feature annotation.</text>
</comment>
<dbReference type="Gene3D" id="3.30.420.40">
    <property type="match status" value="2"/>
</dbReference>
<evidence type="ECO:0000256" key="7">
    <source>
        <dbReference type="RuleBase" id="RU003835"/>
    </source>
</evidence>
<dbReference type="PROSITE" id="PS01076">
    <property type="entry name" value="ACETATE_KINASE_2"/>
    <property type="match status" value="1"/>
</dbReference>
<comment type="function">
    <text evidence="6">Catalyzes the formation of acetyl phosphate from acetate and ATP. Can also catalyze the reverse reaction.</text>
</comment>
<dbReference type="SUPFAM" id="SSF53067">
    <property type="entry name" value="Actin-like ATPase domain"/>
    <property type="match status" value="2"/>
</dbReference>
<dbReference type="GO" id="GO:0005737">
    <property type="term" value="C:cytoplasm"/>
    <property type="evidence" value="ECO:0007669"/>
    <property type="project" value="UniProtKB-SubCell"/>
</dbReference>
<gene>
    <name evidence="6" type="primary">ackA</name>
    <name evidence="8" type="ORF">SAMN05661093_01004</name>
</gene>
<dbReference type="PRINTS" id="PR00471">
    <property type="entry name" value="ACETATEKNASE"/>
</dbReference>
<name>A0A1W2AP28_KIBAR</name>
<evidence type="ECO:0000256" key="2">
    <source>
        <dbReference type="ARBA" id="ARBA00022679"/>
    </source>
</evidence>
<proteinExistence type="inferred from homology"/>
<reference evidence="8 9" key="1">
    <citation type="submission" date="2017-04" db="EMBL/GenBank/DDBJ databases">
        <authorList>
            <person name="Afonso C.L."/>
            <person name="Miller P.J."/>
            <person name="Scott M.A."/>
            <person name="Spackman E."/>
            <person name="Goraichik I."/>
            <person name="Dimitrov K.M."/>
            <person name="Suarez D.L."/>
            <person name="Swayne D.E."/>
        </authorList>
    </citation>
    <scope>NUCLEOTIDE SEQUENCE [LARGE SCALE GENOMIC DNA]</scope>
    <source>
        <strain evidence="8 9">DSM 43828</strain>
    </source>
</reference>
<keyword evidence="4 6" id="KW-0418">Kinase</keyword>
<keyword evidence="2 6" id="KW-0808">Transferase</keyword>
<dbReference type="PIRSF" id="PIRSF000722">
    <property type="entry name" value="Acetate_prop_kin"/>
    <property type="match status" value="1"/>
</dbReference>
<dbReference type="Proteomes" id="UP000192674">
    <property type="component" value="Unassembled WGS sequence"/>
</dbReference>
<comment type="similarity">
    <text evidence="1 6 7">Belongs to the acetokinase family.</text>
</comment>
<dbReference type="InterPro" id="IPR004372">
    <property type="entry name" value="Ac/propionate_kinase"/>
</dbReference>
<keyword evidence="3 6" id="KW-0547">Nucleotide-binding</keyword>
<organism evidence="8 9">
    <name type="scientific">Kibdelosporangium aridum</name>
    <dbReference type="NCBI Taxonomy" id="2030"/>
    <lineage>
        <taxon>Bacteria</taxon>
        <taxon>Bacillati</taxon>
        <taxon>Actinomycetota</taxon>
        <taxon>Actinomycetes</taxon>
        <taxon>Pseudonocardiales</taxon>
        <taxon>Pseudonocardiaceae</taxon>
        <taxon>Kibdelosporangium</taxon>
    </lineage>
</organism>
<evidence type="ECO:0000313" key="9">
    <source>
        <dbReference type="Proteomes" id="UP000192674"/>
    </source>
</evidence>
<dbReference type="Pfam" id="PF00871">
    <property type="entry name" value="Acetate_kinase"/>
    <property type="match status" value="1"/>
</dbReference>